<dbReference type="Proteomes" id="UP000275024">
    <property type="component" value="Unassembled WGS sequence"/>
</dbReference>
<feature type="region of interest" description="Disordered" evidence="1">
    <location>
        <begin position="25"/>
        <end position="59"/>
    </location>
</feature>
<comment type="caution">
    <text evidence="2">The sequence shown here is derived from an EMBL/GenBank/DDBJ whole genome shotgun (WGS) entry which is preliminary data.</text>
</comment>
<organism evidence="2 5">
    <name type="scientific">Streptomyces radicis</name>
    <dbReference type="NCBI Taxonomy" id="1750517"/>
    <lineage>
        <taxon>Bacteria</taxon>
        <taxon>Bacillati</taxon>
        <taxon>Actinomycetota</taxon>
        <taxon>Actinomycetes</taxon>
        <taxon>Kitasatosporales</taxon>
        <taxon>Streptomycetaceae</taxon>
        <taxon>Streptomyces</taxon>
    </lineage>
</organism>
<evidence type="ECO:0000313" key="3">
    <source>
        <dbReference type="EMBL" id="RKN17560.1"/>
    </source>
</evidence>
<feature type="region of interest" description="Disordered" evidence="1">
    <location>
        <begin position="98"/>
        <end position="130"/>
    </location>
</feature>
<keyword evidence="4" id="KW-1185">Reference proteome</keyword>
<name>A0A3A9VYB3_9ACTN</name>
<reference evidence="4 5" key="1">
    <citation type="submission" date="2018-09" db="EMBL/GenBank/DDBJ databases">
        <title>Streptomyces sp. nov. DS1-2, an endophytic actinomycete isolated from roots of Dendrobium scabrilingue.</title>
        <authorList>
            <person name="Kuncharoen N."/>
            <person name="Kudo T."/>
            <person name="Ohkuma M."/>
            <person name="Yuki M."/>
            <person name="Tanasupawat S."/>
        </authorList>
    </citation>
    <scope>NUCLEOTIDE SEQUENCE [LARGE SCALE GENOMIC DNA]</scope>
    <source>
        <strain evidence="2 5">AZ1-7</strain>
        <strain evidence="3 4">DS1-2</strain>
    </source>
</reference>
<evidence type="ECO:0000256" key="1">
    <source>
        <dbReference type="SAM" id="MobiDB-lite"/>
    </source>
</evidence>
<accession>A0A3A9VYB3</accession>
<dbReference type="Proteomes" id="UP000268652">
    <property type="component" value="Unassembled WGS sequence"/>
</dbReference>
<evidence type="ECO:0000313" key="5">
    <source>
        <dbReference type="Proteomes" id="UP000275024"/>
    </source>
</evidence>
<protein>
    <submittedName>
        <fullName evidence="2">Uncharacterized protein</fullName>
    </submittedName>
</protein>
<evidence type="ECO:0000313" key="2">
    <source>
        <dbReference type="EMBL" id="RKN05720.1"/>
    </source>
</evidence>
<proteinExistence type="predicted"/>
<sequence>MDMAKRPREIAYTDELLADGTVHRRYDEGRSEWRTRAPDGSVRWRDDRGGSGTDEPLGDRLVKRTHDEGRVEYGRDIGYGRTVWDGGARVTVNRAAAATGPGARLRAGRGPGALGPGLLPPTRLTPDEEERLRRKYRAEERGERGERGVGGVGAVLVVDAWTGTSDADWSEDFG</sequence>
<dbReference type="AlphaFoldDB" id="A0A3A9VYB3"/>
<evidence type="ECO:0000313" key="4">
    <source>
        <dbReference type="Proteomes" id="UP000268652"/>
    </source>
</evidence>
<gene>
    <name evidence="3" type="ORF">D7318_24040</name>
    <name evidence="2" type="ORF">D7319_24675</name>
</gene>
<dbReference type="EMBL" id="RBDY01000023">
    <property type="protein sequence ID" value="RKN17560.1"/>
    <property type="molecule type" value="Genomic_DNA"/>
</dbReference>
<feature type="compositionally biased region" description="Basic and acidic residues" evidence="1">
    <location>
        <begin position="25"/>
        <end position="49"/>
    </location>
</feature>
<dbReference type="EMBL" id="RBDX01000025">
    <property type="protein sequence ID" value="RKN05720.1"/>
    <property type="molecule type" value="Genomic_DNA"/>
</dbReference>